<feature type="transmembrane region" description="Helical" evidence="10">
    <location>
        <begin position="73"/>
        <end position="104"/>
    </location>
</feature>
<proteinExistence type="predicted"/>
<keyword evidence="6 10" id="KW-0812">Transmembrane</keyword>
<evidence type="ECO:0000256" key="5">
    <source>
        <dbReference type="ARBA" id="ARBA00022679"/>
    </source>
</evidence>
<dbReference type="UniPathway" id="UPA00196"/>
<feature type="transmembrane region" description="Helical" evidence="10">
    <location>
        <begin position="197"/>
        <end position="219"/>
    </location>
</feature>
<comment type="pathway">
    <text evidence="2">Glycolipid biosynthesis; glycosylphosphatidylinositol-anchor biosynthesis.</text>
</comment>
<comment type="subcellular location">
    <subcellularLocation>
        <location evidence="1">Endoplasmic reticulum membrane</location>
        <topology evidence="1">Multi-pass membrane protein</topology>
    </subcellularLocation>
</comment>
<protein>
    <recommendedName>
        <fullName evidence="11">Glycosyltransferase RgtA/B/C/D-like domain-containing protein</fullName>
    </recommendedName>
</protein>
<dbReference type="GO" id="GO:0006506">
    <property type="term" value="P:GPI anchor biosynthetic process"/>
    <property type="evidence" value="ECO:0007669"/>
    <property type="project" value="UniProtKB-UniPathway"/>
</dbReference>
<sequence>MDQQIRLGRLLIVNRILLFLGVYFLTRWESLVNFVLTFGKRWDGNSYTFIADHWYVTTGPERYFLVFPPFYPLLIKIGTIFTSNSVLSGMIISNIFFVAAMIIFYKLLTLDYDKKFALLTITLVSIFPTTFFFSVAYPESLFFFLFVSSFYLCRKKSYITAGVLGGLAMVTRPFGIVLVPTLIYQTFLQKDLSLKRFMIFVVTSTIPIALYLLINYVTFGDVFAFAELLKENWQKSLAFPWDGIIASWKRGIFTPELNNYKFLVGYGEAIASTTAWISIFFGIKHWGIKSSYLFYLFLGTLFFTSTGFILSAPRYLLSIPPFFILLARVVDTNKWLKITWIICSTVLLFYVSYEFAWGHWTF</sequence>
<feature type="transmembrane region" description="Helical" evidence="10">
    <location>
        <begin position="335"/>
        <end position="353"/>
    </location>
</feature>
<evidence type="ECO:0000256" key="4">
    <source>
        <dbReference type="ARBA" id="ARBA00022676"/>
    </source>
</evidence>
<reference evidence="12 13" key="1">
    <citation type="journal article" date="2015" name="Nature">
        <title>rRNA introns, odd ribosomes, and small enigmatic genomes across a large radiation of phyla.</title>
        <authorList>
            <person name="Brown C.T."/>
            <person name="Hug L.A."/>
            <person name="Thomas B.C."/>
            <person name="Sharon I."/>
            <person name="Castelle C.J."/>
            <person name="Singh A."/>
            <person name="Wilkins M.J."/>
            <person name="Williams K.H."/>
            <person name="Banfield J.F."/>
        </authorList>
    </citation>
    <scope>NUCLEOTIDE SEQUENCE [LARGE SCALE GENOMIC DNA]</scope>
</reference>
<dbReference type="Pfam" id="PF13231">
    <property type="entry name" value="PMT_2"/>
    <property type="match status" value="1"/>
</dbReference>
<evidence type="ECO:0000256" key="6">
    <source>
        <dbReference type="ARBA" id="ARBA00022692"/>
    </source>
</evidence>
<dbReference type="PANTHER" id="PTHR12468:SF2">
    <property type="entry name" value="GPI MANNOSYLTRANSFERASE 2"/>
    <property type="match status" value="1"/>
</dbReference>
<feature type="transmembrane region" description="Helical" evidence="10">
    <location>
        <begin position="292"/>
        <end position="315"/>
    </location>
</feature>
<feature type="transmembrane region" description="Helical" evidence="10">
    <location>
        <begin position="157"/>
        <end position="185"/>
    </location>
</feature>
<evidence type="ECO:0000313" key="13">
    <source>
        <dbReference type="Proteomes" id="UP000033858"/>
    </source>
</evidence>
<evidence type="ECO:0000256" key="8">
    <source>
        <dbReference type="ARBA" id="ARBA00022989"/>
    </source>
</evidence>
<comment type="caution">
    <text evidence="12">The sequence shown here is derived from an EMBL/GenBank/DDBJ whole genome shotgun (WGS) entry which is preliminary data.</text>
</comment>
<dbReference type="GO" id="GO:0000009">
    <property type="term" value="F:alpha-1,6-mannosyltransferase activity"/>
    <property type="evidence" value="ECO:0007669"/>
    <property type="project" value="InterPro"/>
</dbReference>
<organism evidence="12 13">
    <name type="scientific">Candidatus Woesebacteria bacterium GW2011_GWB1_41_10</name>
    <dbReference type="NCBI Taxonomy" id="1618577"/>
    <lineage>
        <taxon>Bacteria</taxon>
        <taxon>Candidatus Woeseibacteriota</taxon>
    </lineage>
</organism>
<dbReference type="InterPro" id="IPR007315">
    <property type="entry name" value="PIG-V/Gpi18"/>
</dbReference>
<dbReference type="GO" id="GO:0031501">
    <property type="term" value="C:mannosyltransferase complex"/>
    <property type="evidence" value="ECO:0007669"/>
    <property type="project" value="TreeGrafter"/>
</dbReference>
<keyword evidence="7" id="KW-0256">Endoplasmic reticulum</keyword>
<keyword evidence="8 10" id="KW-1133">Transmembrane helix</keyword>
<keyword evidence="4" id="KW-0328">Glycosyltransferase</keyword>
<gene>
    <name evidence="12" type="ORF">UU32_C0002G0003</name>
</gene>
<evidence type="ECO:0000256" key="1">
    <source>
        <dbReference type="ARBA" id="ARBA00004477"/>
    </source>
</evidence>
<keyword evidence="3" id="KW-0337">GPI-anchor biosynthesis</keyword>
<name>A0A0G0UGF7_9BACT</name>
<evidence type="ECO:0000256" key="2">
    <source>
        <dbReference type="ARBA" id="ARBA00004687"/>
    </source>
</evidence>
<keyword evidence="5" id="KW-0808">Transferase</keyword>
<accession>A0A0G0UGF7</accession>
<feature type="domain" description="Glycosyltransferase RgtA/B/C/D-like" evidence="11">
    <location>
        <begin position="68"/>
        <end position="210"/>
    </location>
</feature>
<evidence type="ECO:0000256" key="7">
    <source>
        <dbReference type="ARBA" id="ARBA00022824"/>
    </source>
</evidence>
<dbReference type="EMBL" id="LCAE01000002">
    <property type="protein sequence ID" value="KKR87978.1"/>
    <property type="molecule type" value="Genomic_DNA"/>
</dbReference>
<dbReference type="GO" id="GO:0016020">
    <property type="term" value="C:membrane"/>
    <property type="evidence" value="ECO:0007669"/>
    <property type="project" value="GOC"/>
</dbReference>
<evidence type="ECO:0000256" key="10">
    <source>
        <dbReference type="SAM" id="Phobius"/>
    </source>
</evidence>
<evidence type="ECO:0000256" key="3">
    <source>
        <dbReference type="ARBA" id="ARBA00022502"/>
    </source>
</evidence>
<feature type="transmembrane region" description="Helical" evidence="10">
    <location>
        <begin position="263"/>
        <end position="283"/>
    </location>
</feature>
<evidence type="ECO:0000259" key="11">
    <source>
        <dbReference type="Pfam" id="PF13231"/>
    </source>
</evidence>
<feature type="transmembrane region" description="Helical" evidence="10">
    <location>
        <begin position="7"/>
        <end position="26"/>
    </location>
</feature>
<evidence type="ECO:0000256" key="9">
    <source>
        <dbReference type="ARBA" id="ARBA00023136"/>
    </source>
</evidence>
<keyword evidence="9 10" id="KW-0472">Membrane</keyword>
<evidence type="ECO:0000313" key="12">
    <source>
        <dbReference type="EMBL" id="KKR87978.1"/>
    </source>
</evidence>
<dbReference type="Proteomes" id="UP000033858">
    <property type="component" value="Unassembled WGS sequence"/>
</dbReference>
<dbReference type="AlphaFoldDB" id="A0A0G0UGF7"/>
<dbReference type="PANTHER" id="PTHR12468">
    <property type="entry name" value="GPI MANNOSYLTRANSFERASE 2"/>
    <property type="match status" value="1"/>
</dbReference>
<feature type="transmembrane region" description="Helical" evidence="10">
    <location>
        <begin position="116"/>
        <end position="137"/>
    </location>
</feature>
<dbReference type="InterPro" id="IPR038731">
    <property type="entry name" value="RgtA/B/C-like"/>
</dbReference>
<dbReference type="GO" id="GO:0004376">
    <property type="term" value="F:GPI mannosyltransferase activity"/>
    <property type="evidence" value="ECO:0007669"/>
    <property type="project" value="InterPro"/>
</dbReference>